<evidence type="ECO:0008006" key="3">
    <source>
        <dbReference type="Google" id="ProtNLM"/>
    </source>
</evidence>
<evidence type="ECO:0000313" key="2">
    <source>
        <dbReference type="Proteomes" id="UP001139031"/>
    </source>
</evidence>
<comment type="caution">
    <text evidence="1">The sequence shown here is derived from an EMBL/GenBank/DDBJ whole genome shotgun (WGS) entry which is preliminary data.</text>
</comment>
<sequence length="45" mass="4865">MHSPDHGLTLARRLRAASHVIDPDCGSALLWTRSREILAALLADG</sequence>
<organism evidence="1 2">
    <name type="scientific">Nannocystis pusilla</name>
    <dbReference type="NCBI Taxonomy" id="889268"/>
    <lineage>
        <taxon>Bacteria</taxon>
        <taxon>Pseudomonadati</taxon>
        <taxon>Myxococcota</taxon>
        <taxon>Polyangia</taxon>
        <taxon>Nannocystales</taxon>
        <taxon>Nannocystaceae</taxon>
        <taxon>Nannocystis</taxon>
    </lineage>
</organism>
<dbReference type="Proteomes" id="UP001139031">
    <property type="component" value="Unassembled WGS sequence"/>
</dbReference>
<proteinExistence type="predicted"/>
<dbReference type="EMBL" id="JAIRAU010000056">
    <property type="protein sequence ID" value="MBZ5715122.1"/>
    <property type="molecule type" value="Genomic_DNA"/>
</dbReference>
<name>A0ABS7U3J3_9BACT</name>
<protein>
    <recommendedName>
        <fullName evidence="3">SAM-dependent methyltransferase</fullName>
    </recommendedName>
</protein>
<dbReference type="RefSeq" id="WP_224196864.1">
    <property type="nucleotide sequence ID" value="NZ_JAIRAU010000056.1"/>
</dbReference>
<gene>
    <name evidence="1" type="ORF">K7C98_38305</name>
</gene>
<keyword evidence="2" id="KW-1185">Reference proteome</keyword>
<accession>A0ABS7U3J3</accession>
<reference evidence="1" key="1">
    <citation type="submission" date="2021-08" db="EMBL/GenBank/DDBJ databases">
        <authorList>
            <person name="Stevens D.C."/>
        </authorList>
    </citation>
    <scope>NUCLEOTIDE SEQUENCE</scope>
    <source>
        <strain evidence="1">DSM 53165</strain>
    </source>
</reference>
<evidence type="ECO:0000313" key="1">
    <source>
        <dbReference type="EMBL" id="MBZ5715122.1"/>
    </source>
</evidence>